<dbReference type="EMBL" id="JAZHFS010000011">
    <property type="protein sequence ID" value="MEF2113264.1"/>
    <property type="molecule type" value="Genomic_DNA"/>
</dbReference>
<dbReference type="CDD" id="cd16916">
    <property type="entry name" value="HATPase_CheA-like"/>
    <property type="match status" value="1"/>
</dbReference>
<feature type="domain" description="HPt" evidence="5">
    <location>
        <begin position="18"/>
        <end position="122"/>
    </location>
</feature>
<sequence length="757" mass="85775">MKNPKKKILVVDIMCSKIYIEDLDVLKMFVDKWVKYLKGLEKEILKLELHSKDNELLNNIVECAHSIKGGSSFVGLWSITRLSYEMEITLEAIRNLKLTVNTGLIDSMLLYVDFLNDYIKNLLKVLKKQDVKTENGIRYLELKYDHKEELVLKSLKMSFENCEAKDTEGSNTQQETLEEERSLDILESEEFKVGLANGIKEQFIIESTEHIERMENDLLMRLDTNSDDREAINEIFRSIHSVKGGTGIYLAVLTTQSSLYIGLTDFLEVVHTFESLLTLIRDKECNFEKNLLDLGFMVMDYLKSFINSVDSEEFMNIDNNVIIQKIKEEILNIGELSSSLVQTTKTTTAQEVNKVEESRSKGSINQSIRVNQDKLDKMMNTISELIIAKNSFMHISAKLNVEYNLSEMSKEVKQVGTYVNRISEELQNEIMSIRMVEIKTVFQKMPRVIRDIAQSTGKKMELFMEGGNTEIDKTIIEQISDPLVHLIRNSADHGVEDTEERLSKGKPETGSIILRAYNKNKHVFIEIEDDGKGIDKDNIKKKAIEKGIVSEEEAVKMNEAQLINLIFLPGFSMAKKITEISGRGVGMDIVKSNISKINGKIIIESEVGKGTKTTIQLPLTLAVSRGLTVEVDGETYIFPLEYIVETVKISRNDIHKFNGKFFTYLRGEAIGIEWLSKIFLMGDRDTESEEVSAVILSRGAENYAIAVDKLKNEQEFVVKTLEGHLADIPGISGSTLLGNGQVVLIVNPVDILQLVEK</sequence>
<reference evidence="6 7" key="1">
    <citation type="submission" date="2023-11" db="EMBL/GenBank/DDBJ databases">
        <title>Draft genome sequence of a psychrophilic Clostridium strain from permafrost water brine.</title>
        <authorList>
            <person name="Shcherbakova V.A."/>
            <person name="Trubitsyn V.E."/>
            <person name="Zakharyuk A.G."/>
        </authorList>
    </citation>
    <scope>NUCLEOTIDE SEQUENCE [LARGE SCALE GENOMIC DNA]</scope>
    <source>
        <strain evidence="6 7">14F</strain>
    </source>
</reference>
<keyword evidence="6" id="KW-0808">Transferase</keyword>
<keyword evidence="7" id="KW-1185">Reference proteome</keyword>
<evidence type="ECO:0000259" key="5">
    <source>
        <dbReference type="PROSITE" id="PS50894"/>
    </source>
</evidence>
<organism evidence="6 7">
    <name type="scientific">Clostridium frigoriphilum</name>
    <dbReference type="NCBI Taxonomy" id="443253"/>
    <lineage>
        <taxon>Bacteria</taxon>
        <taxon>Bacillati</taxon>
        <taxon>Bacillota</taxon>
        <taxon>Clostridia</taxon>
        <taxon>Eubacteriales</taxon>
        <taxon>Clostridiaceae</taxon>
        <taxon>Clostridium</taxon>
    </lineage>
</organism>
<keyword evidence="2" id="KW-0597">Phosphoprotein</keyword>
<dbReference type="Pfam" id="PF01627">
    <property type="entry name" value="Hpt"/>
    <property type="match status" value="1"/>
</dbReference>
<dbReference type="InterPro" id="IPR005467">
    <property type="entry name" value="His_kinase_dom"/>
</dbReference>
<dbReference type="SMART" id="SM00260">
    <property type="entry name" value="CheW"/>
    <property type="match status" value="1"/>
</dbReference>
<accession>A0ABU7UQP1</accession>
<dbReference type="EC" id="2.7.13.3" evidence="6"/>
<evidence type="ECO:0000259" key="4">
    <source>
        <dbReference type="PROSITE" id="PS50851"/>
    </source>
</evidence>
<dbReference type="PROSITE" id="PS50894">
    <property type="entry name" value="HPT"/>
    <property type="match status" value="1"/>
</dbReference>
<dbReference type="InterPro" id="IPR002545">
    <property type="entry name" value="CheW-lke_dom"/>
</dbReference>
<name>A0ABU7UQP1_9CLOT</name>
<dbReference type="InterPro" id="IPR003594">
    <property type="entry name" value="HATPase_dom"/>
</dbReference>
<dbReference type="CDD" id="cd00088">
    <property type="entry name" value="HPT"/>
    <property type="match status" value="2"/>
</dbReference>
<dbReference type="Pfam" id="PF02518">
    <property type="entry name" value="HATPase_c"/>
    <property type="match status" value="1"/>
</dbReference>
<evidence type="ECO:0000313" key="7">
    <source>
        <dbReference type="Proteomes" id="UP001498469"/>
    </source>
</evidence>
<proteinExistence type="predicted"/>
<dbReference type="InterPro" id="IPR004105">
    <property type="entry name" value="CheA-like_dim"/>
</dbReference>
<evidence type="ECO:0000256" key="2">
    <source>
        <dbReference type="PROSITE-ProRule" id="PRU00110"/>
    </source>
</evidence>
<evidence type="ECO:0000256" key="1">
    <source>
        <dbReference type="ARBA" id="ARBA00035100"/>
    </source>
</evidence>
<dbReference type="PANTHER" id="PTHR43395:SF10">
    <property type="entry name" value="CHEMOTAXIS PROTEIN CHEA"/>
    <property type="match status" value="1"/>
</dbReference>
<dbReference type="PROSITE" id="PS50109">
    <property type="entry name" value="HIS_KIN"/>
    <property type="match status" value="1"/>
</dbReference>
<feature type="domain" description="CheW-like" evidence="4">
    <location>
        <begin position="623"/>
        <end position="757"/>
    </location>
</feature>
<dbReference type="PANTHER" id="PTHR43395">
    <property type="entry name" value="SENSOR HISTIDINE KINASE CHEA"/>
    <property type="match status" value="1"/>
</dbReference>
<dbReference type="GO" id="GO:0004673">
    <property type="term" value="F:protein histidine kinase activity"/>
    <property type="evidence" value="ECO:0007669"/>
    <property type="project" value="UniProtKB-EC"/>
</dbReference>
<dbReference type="Proteomes" id="UP001498469">
    <property type="component" value="Unassembled WGS sequence"/>
</dbReference>
<dbReference type="Pfam" id="PF02895">
    <property type="entry name" value="H-kinase_dim"/>
    <property type="match status" value="1"/>
</dbReference>
<dbReference type="SMART" id="SM00073">
    <property type="entry name" value="HPT"/>
    <property type="match status" value="2"/>
</dbReference>
<dbReference type="PROSITE" id="PS50851">
    <property type="entry name" value="CHEW"/>
    <property type="match status" value="1"/>
</dbReference>
<dbReference type="Pfam" id="PF01584">
    <property type="entry name" value="CheW"/>
    <property type="match status" value="1"/>
</dbReference>
<gene>
    <name evidence="6" type="ORF">SJI18_13210</name>
</gene>
<feature type="domain" description="Histidine kinase" evidence="3">
    <location>
        <begin position="408"/>
        <end position="621"/>
    </location>
</feature>
<protein>
    <submittedName>
        <fullName evidence="6">Chemotaxis protein CheA</fullName>
        <ecNumber evidence="6">2.7.13.3</ecNumber>
    </submittedName>
</protein>
<dbReference type="InterPro" id="IPR008207">
    <property type="entry name" value="Sig_transdc_His_kin_Hpt_dom"/>
</dbReference>
<evidence type="ECO:0000313" key="6">
    <source>
        <dbReference type="EMBL" id="MEF2113264.1"/>
    </source>
</evidence>
<evidence type="ECO:0000259" key="3">
    <source>
        <dbReference type="PROSITE" id="PS50109"/>
    </source>
</evidence>
<comment type="caution">
    <text evidence="6">The sequence shown here is derived from an EMBL/GenBank/DDBJ whole genome shotgun (WGS) entry which is preliminary data.</text>
</comment>
<dbReference type="SMART" id="SM01231">
    <property type="entry name" value="H-kinase_dim"/>
    <property type="match status" value="1"/>
</dbReference>
<dbReference type="InterPro" id="IPR051315">
    <property type="entry name" value="Bact_Chemotaxis_CheA"/>
</dbReference>
<feature type="modified residue" description="Phosphohistidine" evidence="2">
    <location>
        <position position="65"/>
    </location>
</feature>
<dbReference type="RefSeq" id="WP_216248703.1">
    <property type="nucleotide sequence ID" value="NZ_JAZHFS010000011.1"/>
</dbReference>
<comment type="function">
    <text evidence="1">Involved in the transmission of sensory signals from the chemoreceptors to the flagellar motors. CheA is autophosphorylated; it can transfer its phosphate group to either CheB or CheY.</text>
</comment>
<dbReference type="SMART" id="SM00387">
    <property type="entry name" value="HATPase_c"/>
    <property type="match status" value="1"/>
</dbReference>